<feature type="region of interest" description="Disordered" evidence="4">
    <location>
        <begin position="582"/>
        <end position="615"/>
    </location>
</feature>
<accession>V3ZQ98</accession>
<evidence type="ECO:0000256" key="1">
    <source>
        <dbReference type="ARBA" id="ARBA00022741"/>
    </source>
</evidence>
<feature type="compositionally biased region" description="Basic residues" evidence="4">
    <location>
        <begin position="482"/>
        <end position="501"/>
    </location>
</feature>
<dbReference type="PROSITE" id="PS50297">
    <property type="entry name" value="ANK_REP_REGION"/>
    <property type="match status" value="2"/>
</dbReference>
<dbReference type="GO" id="GO:0051082">
    <property type="term" value="F:unfolded protein binding"/>
    <property type="evidence" value="ECO:0007669"/>
    <property type="project" value="TreeGrafter"/>
</dbReference>
<dbReference type="KEGG" id="lgi:LOTGIDRAFT_235319"/>
<dbReference type="STRING" id="225164.V3ZQ98"/>
<feature type="domain" description="Protein kinase" evidence="5">
    <location>
        <begin position="1076"/>
        <end position="1362"/>
    </location>
</feature>
<sequence length="1501" mass="169270">MPSGSKRNKKDKSINKLMMNSPNGSTKVTKDKESQKPQQTMFDASLKTLDKLFKESSATDILKLGPRPELLGMTPLAMAASVGNVEAVVKLLAAEADVNEKSDKNTTALMQVIHSKNVDIAHLLLKQGARLTDKNTSGDNAFMMAVWSGEADLVNKMWPYRQDLDINHQNQAGNTALHLAASKKWENGIQFLLTNGADTNLQNKAGFTPLMTAVKQGDMKAIEKLVNHSYTDLLIEDSEGQTALCKAILNERGDAAQVITTKLSGLDKIVLSQNLVTKLLKPPEDCDNQVDFYEETLYPVLLTMCKFDEFRSSLCSCKLIGHVINIAAKHVTSSQIVTASCFICTLLMFKYSSGTDERFVDQFMVCKGPEFVLHVLKIYENLENGLSQDSEVMASCILTLVPVSDSTTGKEWIKQNNQSMSKYIEKLKVSNIMSKLTFIDEGCRCKLKIAWKEFIKLYEDTIDHQRQQNINQLLEEEEREKLKKAKKKDRRKTKRKNQNKKQKFEEGMIDTAAINENNHSKITPQIKDKKTPKNTKYQPLNYDNFDDKSDLDEPLEFGFTVDLDALTEDEWVTVSTKKPITKPAPKLTPQKQAITAKQEMCKPSKQRPKNEKVESIKIKDGNLSWADIARSNIQSIEKQPDLSSPNKSRTESPATSVHDYSLEGTNEDTLSEEENVATIEAQVPKVQVSDPNPYEHDFPTLNDRTDSIWGPCPIDTDCSNSRAAEIYSASSTMDRQADNHATSCRPPPGFSEIRPTENWWDNMNTLKFPPFGFQPNQTTTTSISPNASSLSPLNQMQFMASFIEEQQRLLSASQSNGGSSATMLPNQELLSSKPVEHTFQQNETTFPVNSVGGTNVYGQMTKTCINSLVHNIPTVDALKISHGMDSAHNLPQPKQLWPDHSNDFDGYLENIWKNDTILSSGIQQTLRGPLPGQAISDTVLYPSHLRDDGSVDPETSSDYSTQSSDTCNTDCFPSFHDNKDYMTTSFLFEELAKDQVKKHDRKLSEYPLFRNSPNHYNTDYYKSLYGLMSKHQEADKDQEADSETSPLPEWALEPDNPDYEITSMPSFSQFPNGSMTGYVSRKWKGRLNEIRRLPEKMKRQIGSIVIPLQSALYNINENGNSVILGHLLDGTEVAVKVVDPKLYSVNSELMERLQAAEIKHNFLLKYLAIGETSNKQYIACELCDYTLEEYMHITCLNFQHDALSANKLSWQLLKGLHYLHTEFLLPHGNLKPQNIYVDFDGKLRIGGYGVNKKHRLCRMSTAPCKKLKHEIWRATECLGDSENTVSTTSSDVQVAGMLIHYILTGGKHPYGENPYEIEVNICQNWGQMTFISEEANDLISAMLFSDISARPTLEQCLGHPFFWSDEMKFRLVLIAGSDVLKEMKTGVPVTGNGSTTMIDFLNVVPAENISQDWMADLDPVILKDMRSFRQYKNSLAELVLFLYNCCLHFDKMSPAAREVMDDPCRYFPAKFPNLFMAVYRAIKVSDRVNRTCYKPFYSHCS</sequence>
<feature type="region of interest" description="Disordered" evidence="4">
    <location>
        <begin position="944"/>
        <end position="963"/>
    </location>
</feature>
<dbReference type="Gene3D" id="1.10.510.10">
    <property type="entry name" value="Transferase(Phosphotransferase) domain 1"/>
    <property type="match status" value="1"/>
</dbReference>
<feature type="region of interest" description="Disordered" evidence="4">
    <location>
        <begin position="636"/>
        <end position="671"/>
    </location>
</feature>
<feature type="region of interest" description="Disordered" evidence="4">
    <location>
        <begin position="731"/>
        <end position="750"/>
    </location>
</feature>
<keyword evidence="3" id="KW-0040">ANK repeat</keyword>
<dbReference type="PANTHER" id="PTHR13954:SF28">
    <property type="match status" value="1"/>
</dbReference>
<dbReference type="PROSITE" id="PS51392">
    <property type="entry name" value="KEN"/>
    <property type="match status" value="1"/>
</dbReference>
<feature type="repeat" description="ANK" evidence="3">
    <location>
        <begin position="71"/>
        <end position="103"/>
    </location>
</feature>
<dbReference type="Pfam" id="PF00069">
    <property type="entry name" value="Pkinase"/>
    <property type="match status" value="1"/>
</dbReference>
<dbReference type="Gene3D" id="1.20.1440.180">
    <property type="entry name" value="KEN domain"/>
    <property type="match status" value="1"/>
</dbReference>
<dbReference type="OrthoDB" id="6060579at2759"/>
<dbReference type="SMART" id="SM00248">
    <property type="entry name" value="ANK"/>
    <property type="match status" value="6"/>
</dbReference>
<dbReference type="InterPro" id="IPR000719">
    <property type="entry name" value="Prot_kinase_dom"/>
</dbReference>
<dbReference type="Proteomes" id="UP000030746">
    <property type="component" value="Unassembled WGS sequence"/>
</dbReference>
<dbReference type="RefSeq" id="XP_009062744.1">
    <property type="nucleotide sequence ID" value="XM_009064496.1"/>
</dbReference>
<dbReference type="Gene3D" id="1.25.40.20">
    <property type="entry name" value="Ankyrin repeat-containing domain"/>
    <property type="match status" value="2"/>
</dbReference>
<dbReference type="Pfam" id="PF12796">
    <property type="entry name" value="Ank_2"/>
    <property type="match status" value="2"/>
</dbReference>
<keyword evidence="8" id="KW-1185">Reference proteome</keyword>
<feature type="compositionally biased region" description="Polar residues" evidence="4">
    <location>
        <begin position="514"/>
        <end position="523"/>
    </location>
</feature>
<dbReference type="InterPro" id="IPR011009">
    <property type="entry name" value="Kinase-like_dom_sf"/>
</dbReference>
<feature type="region of interest" description="Disordered" evidence="4">
    <location>
        <begin position="1031"/>
        <end position="1050"/>
    </location>
</feature>
<dbReference type="Pfam" id="PF06479">
    <property type="entry name" value="Ribonuc_2-5A"/>
    <property type="match status" value="1"/>
</dbReference>
<feature type="repeat" description="ANK" evidence="3">
    <location>
        <begin position="172"/>
        <end position="204"/>
    </location>
</feature>
<feature type="region of interest" description="Disordered" evidence="4">
    <location>
        <begin position="1"/>
        <end position="38"/>
    </location>
</feature>
<feature type="compositionally biased region" description="Polar residues" evidence="4">
    <location>
        <begin position="636"/>
        <end position="655"/>
    </location>
</feature>
<dbReference type="GO" id="GO:0004521">
    <property type="term" value="F:RNA endonuclease activity"/>
    <property type="evidence" value="ECO:0007669"/>
    <property type="project" value="InterPro"/>
</dbReference>
<feature type="region of interest" description="Disordered" evidence="4">
    <location>
        <begin position="481"/>
        <end position="540"/>
    </location>
</feature>
<dbReference type="PANTHER" id="PTHR13954">
    <property type="entry name" value="IRE1-RELATED"/>
    <property type="match status" value="1"/>
</dbReference>
<evidence type="ECO:0000256" key="2">
    <source>
        <dbReference type="ARBA" id="ARBA00022840"/>
    </source>
</evidence>
<dbReference type="SUPFAM" id="SSF48403">
    <property type="entry name" value="Ankyrin repeat"/>
    <property type="match status" value="1"/>
</dbReference>
<evidence type="ECO:0000259" key="5">
    <source>
        <dbReference type="PROSITE" id="PS50011"/>
    </source>
</evidence>
<keyword evidence="2" id="KW-0067">ATP-binding</keyword>
<dbReference type="InterPro" id="IPR038357">
    <property type="entry name" value="KEN_sf"/>
</dbReference>
<proteinExistence type="predicted"/>
<protein>
    <submittedName>
        <fullName evidence="7">Uncharacterized protein</fullName>
    </submittedName>
</protein>
<dbReference type="PROSITE" id="PS50011">
    <property type="entry name" value="PROTEIN_KINASE_DOM"/>
    <property type="match status" value="1"/>
</dbReference>
<keyword evidence="1" id="KW-0547">Nucleotide-binding</keyword>
<feature type="compositionally biased region" description="Polar residues" evidence="4">
    <location>
        <begin position="18"/>
        <end position="27"/>
    </location>
</feature>
<evidence type="ECO:0000313" key="7">
    <source>
        <dbReference type="EMBL" id="ESO86507.1"/>
    </source>
</evidence>
<evidence type="ECO:0000256" key="3">
    <source>
        <dbReference type="PROSITE-ProRule" id="PRU00023"/>
    </source>
</evidence>
<dbReference type="GO" id="GO:0005524">
    <property type="term" value="F:ATP binding"/>
    <property type="evidence" value="ECO:0007669"/>
    <property type="project" value="UniProtKB-KW"/>
</dbReference>
<dbReference type="GO" id="GO:0070059">
    <property type="term" value="P:intrinsic apoptotic signaling pathway in response to endoplasmic reticulum stress"/>
    <property type="evidence" value="ECO:0007669"/>
    <property type="project" value="TreeGrafter"/>
</dbReference>
<dbReference type="GO" id="GO:1990604">
    <property type="term" value="C:IRE1-TRAF2-ASK1 complex"/>
    <property type="evidence" value="ECO:0007669"/>
    <property type="project" value="TreeGrafter"/>
</dbReference>
<dbReference type="InterPro" id="IPR036770">
    <property type="entry name" value="Ankyrin_rpt-contain_sf"/>
</dbReference>
<gene>
    <name evidence="7" type="ORF">LOTGIDRAFT_235319</name>
</gene>
<evidence type="ECO:0000256" key="4">
    <source>
        <dbReference type="SAM" id="MobiDB-lite"/>
    </source>
</evidence>
<evidence type="ECO:0000313" key="8">
    <source>
        <dbReference type="Proteomes" id="UP000030746"/>
    </source>
</evidence>
<dbReference type="GeneID" id="20249817"/>
<dbReference type="SUPFAM" id="SSF56112">
    <property type="entry name" value="Protein kinase-like (PK-like)"/>
    <property type="match status" value="1"/>
</dbReference>
<dbReference type="GO" id="GO:0036498">
    <property type="term" value="P:IRE1-mediated unfolded protein response"/>
    <property type="evidence" value="ECO:0007669"/>
    <property type="project" value="TreeGrafter"/>
</dbReference>
<name>V3ZQ98_LOTGI</name>
<dbReference type="InterPro" id="IPR010513">
    <property type="entry name" value="KEN_dom"/>
</dbReference>
<feature type="compositionally biased region" description="Basic residues" evidence="4">
    <location>
        <begin position="1"/>
        <end position="10"/>
    </location>
</feature>
<dbReference type="CTD" id="20249817"/>
<dbReference type="InterPro" id="IPR002110">
    <property type="entry name" value="Ankyrin_rpt"/>
</dbReference>
<organism evidence="7 8">
    <name type="scientific">Lottia gigantea</name>
    <name type="common">Giant owl limpet</name>
    <dbReference type="NCBI Taxonomy" id="225164"/>
    <lineage>
        <taxon>Eukaryota</taxon>
        <taxon>Metazoa</taxon>
        <taxon>Spiralia</taxon>
        <taxon>Lophotrochozoa</taxon>
        <taxon>Mollusca</taxon>
        <taxon>Gastropoda</taxon>
        <taxon>Patellogastropoda</taxon>
        <taxon>Lottioidea</taxon>
        <taxon>Lottiidae</taxon>
        <taxon>Lottia</taxon>
    </lineage>
</organism>
<dbReference type="PROSITE" id="PS50088">
    <property type="entry name" value="ANK_REPEAT"/>
    <property type="match status" value="2"/>
</dbReference>
<dbReference type="OMA" id="HPKPNTD"/>
<feature type="domain" description="KEN" evidence="6">
    <location>
        <begin position="1365"/>
        <end position="1499"/>
    </location>
</feature>
<evidence type="ECO:0000259" key="6">
    <source>
        <dbReference type="PROSITE" id="PS51392"/>
    </source>
</evidence>
<feature type="compositionally biased region" description="Polar residues" evidence="4">
    <location>
        <begin position="731"/>
        <end position="742"/>
    </location>
</feature>
<dbReference type="InterPro" id="IPR045133">
    <property type="entry name" value="IRE1/2-like"/>
</dbReference>
<dbReference type="GO" id="GO:0004674">
    <property type="term" value="F:protein serine/threonine kinase activity"/>
    <property type="evidence" value="ECO:0007669"/>
    <property type="project" value="InterPro"/>
</dbReference>
<dbReference type="HOGENOM" id="CLU_250528_0_0_1"/>
<reference evidence="7 8" key="1">
    <citation type="journal article" date="2013" name="Nature">
        <title>Insights into bilaterian evolution from three spiralian genomes.</title>
        <authorList>
            <person name="Simakov O."/>
            <person name="Marletaz F."/>
            <person name="Cho S.J."/>
            <person name="Edsinger-Gonzales E."/>
            <person name="Havlak P."/>
            <person name="Hellsten U."/>
            <person name="Kuo D.H."/>
            <person name="Larsson T."/>
            <person name="Lv J."/>
            <person name="Arendt D."/>
            <person name="Savage R."/>
            <person name="Osoegawa K."/>
            <person name="de Jong P."/>
            <person name="Grimwood J."/>
            <person name="Chapman J.A."/>
            <person name="Shapiro H."/>
            <person name="Aerts A."/>
            <person name="Otillar R.P."/>
            <person name="Terry A.Y."/>
            <person name="Boore J.L."/>
            <person name="Grigoriev I.V."/>
            <person name="Lindberg D.R."/>
            <person name="Seaver E.C."/>
            <person name="Weisblat D.A."/>
            <person name="Putnam N.H."/>
            <person name="Rokhsar D.S."/>
        </authorList>
    </citation>
    <scope>NUCLEOTIDE SEQUENCE [LARGE SCALE GENOMIC DNA]</scope>
</reference>
<dbReference type="GO" id="GO:0006397">
    <property type="term" value="P:mRNA processing"/>
    <property type="evidence" value="ECO:0007669"/>
    <property type="project" value="InterPro"/>
</dbReference>
<dbReference type="EMBL" id="KB203049">
    <property type="protein sequence ID" value="ESO86507.1"/>
    <property type="molecule type" value="Genomic_DNA"/>
</dbReference>